<dbReference type="RefSeq" id="WP_345321242.1">
    <property type="nucleotide sequence ID" value="NZ_BAABGA010000022.1"/>
</dbReference>
<gene>
    <name evidence="2" type="ORF">GCM10023156_17750</name>
</gene>
<reference evidence="3" key="1">
    <citation type="journal article" date="2019" name="Int. J. Syst. Evol. Microbiol.">
        <title>The Global Catalogue of Microorganisms (GCM) 10K type strain sequencing project: providing services to taxonomists for standard genome sequencing and annotation.</title>
        <authorList>
            <consortium name="The Broad Institute Genomics Platform"/>
            <consortium name="The Broad Institute Genome Sequencing Center for Infectious Disease"/>
            <person name="Wu L."/>
            <person name="Ma J."/>
        </authorList>
    </citation>
    <scope>NUCLEOTIDE SEQUENCE [LARGE SCALE GENOMIC DNA]</scope>
    <source>
        <strain evidence="3">JCM 17759</strain>
    </source>
</reference>
<name>A0ABP8MLT9_9BACT</name>
<evidence type="ECO:0000256" key="1">
    <source>
        <dbReference type="SAM" id="MobiDB-lite"/>
    </source>
</evidence>
<sequence length="194" mass="20882">MSDASIDPVWIAKIVREVIERVKQNQMETDGQTACPLSGVISVATVKEAAADGKKELRVATKAIVTPAARDEAKLLGITITRSAKNETKRTEKTNQTPSEMAVTDNETPERAAAISQQLARRGIRASATVEVVLSDAPSKEVYRICSAGRRAATVSSIATVDRIEKELAPQVWVLDMNALNFVAAVNVAARILK</sequence>
<protein>
    <submittedName>
        <fullName evidence="2">Uncharacterized protein</fullName>
    </submittedName>
</protein>
<dbReference type="Proteomes" id="UP001500840">
    <property type="component" value="Unassembled WGS sequence"/>
</dbReference>
<feature type="region of interest" description="Disordered" evidence="1">
    <location>
        <begin position="86"/>
        <end position="109"/>
    </location>
</feature>
<comment type="caution">
    <text evidence="2">The sequence shown here is derived from an EMBL/GenBank/DDBJ whole genome shotgun (WGS) entry which is preliminary data.</text>
</comment>
<accession>A0ABP8MLT9</accession>
<proteinExistence type="predicted"/>
<evidence type="ECO:0000313" key="2">
    <source>
        <dbReference type="EMBL" id="GAA4450913.1"/>
    </source>
</evidence>
<keyword evidence="3" id="KW-1185">Reference proteome</keyword>
<dbReference type="EMBL" id="BAABGA010000022">
    <property type="protein sequence ID" value="GAA4450913.1"/>
    <property type="molecule type" value="Genomic_DNA"/>
</dbReference>
<evidence type="ECO:0000313" key="3">
    <source>
        <dbReference type="Proteomes" id="UP001500840"/>
    </source>
</evidence>
<organism evidence="2 3">
    <name type="scientific">Novipirellula rosea</name>
    <dbReference type="NCBI Taxonomy" id="1031540"/>
    <lineage>
        <taxon>Bacteria</taxon>
        <taxon>Pseudomonadati</taxon>
        <taxon>Planctomycetota</taxon>
        <taxon>Planctomycetia</taxon>
        <taxon>Pirellulales</taxon>
        <taxon>Pirellulaceae</taxon>
        <taxon>Novipirellula</taxon>
    </lineage>
</organism>